<gene>
    <name evidence="2" type="ORF">B0X71_20635</name>
</gene>
<reference evidence="2 3" key="1">
    <citation type="submission" date="2017-02" db="EMBL/GenBank/DDBJ databases">
        <title>The complete genomic sequence of a novel cold adapted crude oil-degrading bacterium Planococcus qaidamina Y42.</title>
        <authorList>
            <person name="Yang R."/>
        </authorList>
    </citation>
    <scope>NUCLEOTIDE SEQUENCE [LARGE SCALE GENOMIC DNA]</scope>
    <source>
        <strain evidence="2 3">Y42</strain>
        <plasmid evidence="2 3">unnamed2</plasmid>
    </source>
</reference>
<protein>
    <submittedName>
        <fullName evidence="2">Uncharacterized protein</fullName>
    </submittedName>
</protein>
<proteinExistence type="predicted"/>
<organism evidence="2 3">
    <name type="scientific">Planococcus lenghuensis</name>
    <dbReference type="NCBI Taxonomy" id="2213202"/>
    <lineage>
        <taxon>Bacteria</taxon>
        <taxon>Bacillati</taxon>
        <taxon>Bacillota</taxon>
        <taxon>Bacilli</taxon>
        <taxon>Bacillales</taxon>
        <taxon>Caryophanaceae</taxon>
        <taxon>Planococcus</taxon>
    </lineage>
</organism>
<dbReference type="RefSeq" id="WP_077591420.1">
    <property type="nucleotide sequence ID" value="NZ_CP019642.1"/>
</dbReference>
<dbReference type="Proteomes" id="UP000188184">
    <property type="component" value="Plasmid unnamed2"/>
</dbReference>
<keyword evidence="3" id="KW-1185">Reference proteome</keyword>
<feature type="compositionally biased region" description="Polar residues" evidence="1">
    <location>
        <begin position="1"/>
        <end position="19"/>
    </location>
</feature>
<name>A0A1Q2L6R6_9BACL</name>
<geneLocation type="plasmid" evidence="2 3">
    <name>unnamed2</name>
</geneLocation>
<feature type="compositionally biased region" description="Basic residues" evidence="1">
    <location>
        <begin position="71"/>
        <end position="80"/>
    </location>
</feature>
<dbReference type="KEGG" id="pmar:B0X71_20635"/>
<dbReference type="EMBL" id="CP019642">
    <property type="protein sequence ID" value="AQQ55582.1"/>
    <property type="molecule type" value="Genomic_DNA"/>
</dbReference>
<dbReference type="OrthoDB" id="2968857at2"/>
<evidence type="ECO:0000313" key="3">
    <source>
        <dbReference type="Proteomes" id="UP000188184"/>
    </source>
</evidence>
<keyword evidence="2" id="KW-0614">Plasmid</keyword>
<feature type="compositionally biased region" description="Polar residues" evidence="1">
    <location>
        <begin position="26"/>
        <end position="38"/>
    </location>
</feature>
<sequence length="148" mass="16888">MSEQSNKGPLIQKKSSTLTRPKPVVTSGQNDFKFSQQPEKPKDAEVSVPKKKNEPETQVKTPPSEETEKKKAPRRSKRAAVGKNNNVKSVKVPHEIHVQIGVLGKFMDENKTYAIISELIDNYVANQLTDRQQKQFEYMTDFFNEPEE</sequence>
<evidence type="ECO:0000256" key="1">
    <source>
        <dbReference type="SAM" id="MobiDB-lite"/>
    </source>
</evidence>
<accession>A0A1Q2L6R6</accession>
<feature type="region of interest" description="Disordered" evidence="1">
    <location>
        <begin position="1"/>
        <end position="88"/>
    </location>
</feature>
<dbReference type="AlphaFoldDB" id="A0A1Q2L6R6"/>
<evidence type="ECO:0000313" key="2">
    <source>
        <dbReference type="EMBL" id="AQQ55582.1"/>
    </source>
</evidence>